<dbReference type="EMBL" id="JBBJCI010000249">
    <property type="protein sequence ID" value="KAK7237535.1"/>
    <property type="molecule type" value="Genomic_DNA"/>
</dbReference>
<dbReference type="Pfam" id="PF03798">
    <property type="entry name" value="TRAM_LAG1_CLN8"/>
    <property type="match status" value="1"/>
</dbReference>
<feature type="transmembrane region" description="Helical" evidence="5">
    <location>
        <begin position="218"/>
        <end position="235"/>
    </location>
</feature>
<reference evidence="7 8" key="1">
    <citation type="submission" date="2024-03" db="EMBL/GenBank/DDBJ databases">
        <title>Aureococcus anophagefferens CCMP1851 and Kratosvirus quantuckense: Draft genome of a second virus-susceptible host strain in the model system.</title>
        <authorList>
            <person name="Chase E."/>
            <person name="Truchon A.R."/>
            <person name="Schepens W."/>
            <person name="Wilhelm S.W."/>
        </authorList>
    </citation>
    <scope>NUCLEOTIDE SEQUENCE [LARGE SCALE GENOMIC DNA]</scope>
    <source>
        <strain evidence="7 8">CCMP1851</strain>
    </source>
</reference>
<feature type="transmembrane region" description="Helical" evidence="5">
    <location>
        <begin position="111"/>
        <end position="129"/>
    </location>
</feature>
<organism evidence="7 8">
    <name type="scientific">Aureococcus anophagefferens</name>
    <name type="common">Harmful bloom alga</name>
    <dbReference type="NCBI Taxonomy" id="44056"/>
    <lineage>
        <taxon>Eukaryota</taxon>
        <taxon>Sar</taxon>
        <taxon>Stramenopiles</taxon>
        <taxon>Ochrophyta</taxon>
        <taxon>Pelagophyceae</taxon>
        <taxon>Pelagomonadales</taxon>
        <taxon>Pelagomonadaceae</taxon>
        <taxon>Aureococcus</taxon>
    </lineage>
</organism>
<name>A0ABR1FSM1_AURAN</name>
<feature type="transmembrane region" description="Helical" evidence="5">
    <location>
        <begin position="45"/>
        <end position="65"/>
    </location>
</feature>
<feature type="domain" description="TLC" evidence="6">
    <location>
        <begin position="83"/>
        <end position="238"/>
    </location>
</feature>
<proteinExistence type="predicted"/>
<comment type="caution">
    <text evidence="7">The sequence shown here is derived from an EMBL/GenBank/DDBJ whole genome shotgun (WGS) entry which is preliminary data.</text>
</comment>
<evidence type="ECO:0000256" key="3">
    <source>
        <dbReference type="ARBA" id="ARBA00022989"/>
    </source>
</evidence>
<protein>
    <recommendedName>
        <fullName evidence="6">TLC domain-containing protein</fullName>
    </recommendedName>
</protein>
<gene>
    <name evidence="7" type="ORF">SO694_00099034</name>
</gene>
<dbReference type="Proteomes" id="UP001363151">
    <property type="component" value="Unassembled WGS sequence"/>
</dbReference>
<keyword evidence="3 5" id="KW-1133">Transmembrane helix</keyword>
<evidence type="ECO:0000259" key="6">
    <source>
        <dbReference type="Pfam" id="PF03798"/>
    </source>
</evidence>
<feature type="transmembrane region" description="Helical" evidence="5">
    <location>
        <begin position="15"/>
        <end position="33"/>
    </location>
</feature>
<keyword evidence="8" id="KW-1185">Reference proteome</keyword>
<evidence type="ECO:0000256" key="2">
    <source>
        <dbReference type="ARBA" id="ARBA00022692"/>
    </source>
</evidence>
<evidence type="ECO:0000313" key="8">
    <source>
        <dbReference type="Proteomes" id="UP001363151"/>
    </source>
</evidence>
<dbReference type="PANTHER" id="PTHR13439:SF0">
    <property type="entry name" value="TOPOISOMERASE I DAMAGE AFFECTED PROTEIN 4"/>
    <property type="match status" value="1"/>
</dbReference>
<feature type="transmembrane region" description="Helical" evidence="5">
    <location>
        <begin position="135"/>
        <end position="156"/>
    </location>
</feature>
<sequence>MLDAPRDPAAERSAVGAYCVYIAISLVAIYFGLTKRGTPERLAYTHLLWWYPFVFLLLYHAFAAVRELHVDLETRWTGTTEESYVFFRLYVAAQVCGCFVEVGTTELGAKLFQMLAHHVISIVAYGVALTDGRCHFFGCAAGLSEVSTIFLQGVLFSKHPHAKEWWPEWFTIFNGVSLWACYIPFRLVLFPAITALYVADARRDPAKSWDTVLGAHKYAYPATFMFLFFLSGFWFRSIHRGFVKKVLGAGDDAKKAA</sequence>
<evidence type="ECO:0000256" key="1">
    <source>
        <dbReference type="ARBA" id="ARBA00004141"/>
    </source>
</evidence>
<evidence type="ECO:0000256" key="5">
    <source>
        <dbReference type="SAM" id="Phobius"/>
    </source>
</evidence>
<accession>A0ABR1FSM1</accession>
<comment type="subcellular location">
    <subcellularLocation>
        <location evidence="1">Membrane</location>
        <topology evidence="1">Multi-pass membrane protein</topology>
    </subcellularLocation>
</comment>
<keyword evidence="2 5" id="KW-0812">Transmembrane</keyword>
<keyword evidence="4 5" id="KW-0472">Membrane</keyword>
<dbReference type="InterPro" id="IPR006634">
    <property type="entry name" value="TLC-dom"/>
</dbReference>
<dbReference type="InterPro" id="IPR050846">
    <property type="entry name" value="TLCD"/>
</dbReference>
<evidence type="ECO:0000313" key="7">
    <source>
        <dbReference type="EMBL" id="KAK7237535.1"/>
    </source>
</evidence>
<dbReference type="PANTHER" id="PTHR13439">
    <property type="entry name" value="CT120 PROTEIN"/>
    <property type="match status" value="1"/>
</dbReference>
<evidence type="ECO:0000256" key="4">
    <source>
        <dbReference type="ARBA" id="ARBA00023136"/>
    </source>
</evidence>
<feature type="transmembrane region" description="Helical" evidence="5">
    <location>
        <begin position="176"/>
        <end position="198"/>
    </location>
</feature>